<dbReference type="OrthoDB" id="449656at2"/>
<dbReference type="InterPro" id="IPR011335">
    <property type="entry name" value="Restrct_endonuc-II-like"/>
</dbReference>
<feature type="domain" description="Putative restriction endonuclease" evidence="1">
    <location>
        <begin position="32"/>
        <end position="199"/>
    </location>
</feature>
<evidence type="ECO:0000313" key="2">
    <source>
        <dbReference type="EMBL" id="PZD72624.1"/>
    </source>
</evidence>
<name>A0A2W1JRE6_9CYAN</name>
<dbReference type="AlphaFoldDB" id="A0A2W1JRE6"/>
<comment type="caution">
    <text evidence="2">The sequence shown here is derived from an EMBL/GenBank/DDBJ whole genome shotgun (WGS) entry which is preliminary data.</text>
</comment>
<dbReference type="PANTHER" id="PTHR35400">
    <property type="entry name" value="SLR1083 PROTEIN"/>
    <property type="match status" value="1"/>
</dbReference>
<dbReference type="SUPFAM" id="SSF52980">
    <property type="entry name" value="Restriction endonuclease-like"/>
    <property type="match status" value="1"/>
</dbReference>
<dbReference type="RefSeq" id="WP_110986898.1">
    <property type="nucleotide sequence ID" value="NZ_CAWNWM010000009.1"/>
</dbReference>
<reference evidence="2 3" key="1">
    <citation type="journal article" date="2018" name="Sci. Rep.">
        <title>A novel species of the marine cyanobacterium Acaryochloris with a unique pigment content and lifestyle.</title>
        <authorList>
            <person name="Partensky F."/>
            <person name="Six C."/>
            <person name="Ratin M."/>
            <person name="Garczarek L."/>
            <person name="Vaulot D."/>
            <person name="Probert I."/>
            <person name="Calteau A."/>
            <person name="Gourvil P."/>
            <person name="Marie D."/>
            <person name="Grebert T."/>
            <person name="Bouchier C."/>
            <person name="Le Panse S."/>
            <person name="Gachenot M."/>
            <person name="Rodriguez F."/>
            <person name="Garrido J.L."/>
        </authorList>
    </citation>
    <scope>NUCLEOTIDE SEQUENCE [LARGE SCALE GENOMIC DNA]</scope>
    <source>
        <strain evidence="2 3">RCC1774</strain>
    </source>
</reference>
<dbReference type="InterPro" id="IPR012296">
    <property type="entry name" value="Nuclease_put_TT1808"/>
</dbReference>
<evidence type="ECO:0000259" key="1">
    <source>
        <dbReference type="Pfam" id="PF05685"/>
    </source>
</evidence>
<dbReference type="PANTHER" id="PTHR35400:SF3">
    <property type="entry name" value="SLL1072 PROTEIN"/>
    <property type="match status" value="1"/>
</dbReference>
<dbReference type="Proteomes" id="UP000248857">
    <property type="component" value="Unassembled WGS sequence"/>
</dbReference>
<evidence type="ECO:0000313" key="3">
    <source>
        <dbReference type="Proteomes" id="UP000248857"/>
    </source>
</evidence>
<dbReference type="Pfam" id="PF05685">
    <property type="entry name" value="Uma2"/>
    <property type="match status" value="1"/>
</dbReference>
<dbReference type="EMBL" id="PQWO01000009">
    <property type="protein sequence ID" value="PZD72624.1"/>
    <property type="molecule type" value="Genomic_DNA"/>
</dbReference>
<sequence length="236" mass="26234">MTPLTRQQTLGEQAQILPLENGDHLTRPEFERRYHAMPHKKKAELIEGVVYLPSPLRFKVHARPHGHLMTWLGVYEASTPHVEVGDNATVRLDLDNEPQPDAVLLIDTPAGGNCQLSTDGYLEGAPELVAEVAASTAAYDSYDKKAAYRRNGVQEYIVWQVLDQKLDWFSLQNGEYVPLLADEKGVIRSQVFSGLWLAVPDLLAGEMAKVLVVLQQGLNDSEHGTFVDSLSGYIQD</sequence>
<gene>
    <name evidence="2" type="ORF">C1752_03460</name>
</gene>
<dbReference type="CDD" id="cd06260">
    <property type="entry name" value="DUF820-like"/>
    <property type="match status" value="1"/>
</dbReference>
<keyword evidence="3" id="KW-1185">Reference proteome</keyword>
<organism evidence="2 3">
    <name type="scientific">Acaryochloris thomasi RCC1774</name>
    <dbReference type="NCBI Taxonomy" id="1764569"/>
    <lineage>
        <taxon>Bacteria</taxon>
        <taxon>Bacillati</taxon>
        <taxon>Cyanobacteriota</taxon>
        <taxon>Cyanophyceae</taxon>
        <taxon>Acaryochloridales</taxon>
        <taxon>Acaryochloridaceae</taxon>
        <taxon>Acaryochloris</taxon>
        <taxon>Acaryochloris thomasi</taxon>
    </lineage>
</organism>
<protein>
    <recommendedName>
        <fullName evidence="1">Putative restriction endonuclease domain-containing protein</fullName>
    </recommendedName>
</protein>
<accession>A0A2W1JRE6</accession>
<dbReference type="Gene3D" id="3.90.1570.10">
    <property type="entry name" value="tt1808, chain A"/>
    <property type="match status" value="1"/>
</dbReference>
<dbReference type="InterPro" id="IPR008538">
    <property type="entry name" value="Uma2"/>
</dbReference>
<proteinExistence type="predicted"/>